<keyword evidence="3" id="KW-0328">Glycosyltransferase</keyword>
<feature type="region of interest" description="Disordered" evidence="1">
    <location>
        <begin position="439"/>
        <end position="463"/>
    </location>
</feature>
<dbReference type="Gene3D" id="3.40.50.150">
    <property type="entry name" value="Vaccinia Virus protein VP39"/>
    <property type="match status" value="1"/>
</dbReference>
<dbReference type="Pfam" id="PF00535">
    <property type="entry name" value="Glycos_transf_2"/>
    <property type="match status" value="1"/>
</dbReference>
<dbReference type="Gene3D" id="3.40.50.2000">
    <property type="entry name" value="Glycogen Phosphorylase B"/>
    <property type="match status" value="1"/>
</dbReference>
<dbReference type="GO" id="GO:0016758">
    <property type="term" value="F:hexosyltransferase activity"/>
    <property type="evidence" value="ECO:0007669"/>
    <property type="project" value="UniProtKB-ARBA"/>
</dbReference>
<reference evidence="3" key="1">
    <citation type="submission" date="2021-07" db="EMBL/GenBank/DDBJ databases">
        <authorList>
            <person name="Luelf R.H."/>
        </authorList>
    </citation>
    <scope>NUCLEOTIDE SEQUENCE</scope>
    <source>
        <strain evidence="3">TMW 2.2304</strain>
    </source>
</reference>
<dbReference type="Proteomes" id="UP001145353">
    <property type="component" value="Unassembled WGS sequence"/>
</dbReference>
<name>A0A9X3B2J7_9GAMM</name>
<dbReference type="Gene3D" id="3.90.550.10">
    <property type="entry name" value="Spore Coat Polysaccharide Biosynthesis Protein SpsA, Chain A"/>
    <property type="match status" value="1"/>
</dbReference>
<evidence type="ECO:0000313" key="4">
    <source>
        <dbReference type="Proteomes" id="UP001145353"/>
    </source>
</evidence>
<proteinExistence type="predicted"/>
<sequence>MDARSLDKKLADLKKFTKKEIFDNKESLKLDIVYFNLLLNEVFSKPEPLSAMTSWSVAPEFSWWLYSHIVNCKYKSIVELGSGTSTVVIGEALKKNGYGKVVSFEHNEEYYKKTQKLVQDSGVSDYVKLILAPLKNYSLEGETYKWYDICFDHLRHILYDGAELVLIDGPPAATNRHARYPALPLLKDFVKKEAIWILDDAAREEEQEILERWVKFTQNNYISDLLPNVRHSPALFFKKDEGNLEEEPETRKDPIKEILEEYIYDLDSKLKELGREKLVSNLAEQIYEKRDSDLFEYKVRMSQIETECESYKTNLNKCKNSLEYVKKNSYNLHDAKELVKRSAYKRSILSEFPSDTLPNEYVGNYLERLMIYVVNENEKLQDVVIEQTKSLKEQKNREKKIRASLAFKVGSVISKNIKSPYGWLKMPFSLCRVAIRHKRSRQPAVNKKSDGKSVGKQVNNQKTPSSLNTLWNAKLIWEDKGIEEALRYARKNADEVELRALNLFEANKFIYCDEQWVGCVNSFLYAFSLSGVSLAGNSEQDLFNRILAEPDQYIERGPLVSIIMPAYNAETTLEFSVKSILAQSWKEIELIIVDDFSTDNTWVIANKLANEDSRIKLLRNACNVGPYVSKNRALPLVQGDYLTGHDADDWAHPERIEKHVQLMLDDIDVKASVTKMVRISREGGFPHVSKKNQWTSDGLSRTAFISCMFEAKFFRDKIGHWDTVKFGADSEIIARAKILLDDNFKVYNLPSMFCLDSELGLTNDPKLGLSTPTGLSPVRKAYANSWRSWHSSLNGDKAWMPFPNTLKAYSPPEEMQVDKLSLEKVINGYLVSNHSDKPSIFFVYFDPLFKKIFQAPPSRFDLSFYESPMWPSRPNSTSRLGIANLQSLIKLKDDFSIFCYYAESFDDVIREAISIYDYVVINQNPSQKTFSFINDLLDYQDMLSTKAEIIFGTEVTWFNEEKKGNFSRDRIESIYSNHLLLRHTPKTDREIYSDSSLCSKAKVLEFNLGIDTSVVKPAGNKERKYITFVKAPEGRKTKNNDFIYDVIQRVKSDSCFEELEIKVIEPPYSSVYYWEVMNETAFFVFTSNSETFSYCLNDAKAMGAITFFPVHMYTTNIRNEFVVESYPESGIKYSSINDLIDKMKALLNDKEAMELESNLSRAYVEEKFSVEAIAENWKEIFVSQRKNKEKILIVGDISTTFTKEDLDRYIKQNGYKFVLCYMNKYTWGNDDTFTSYDPETGVVYIKYFLIEDEENELFRGFLNEGGFIKFSKGLSVKGESEDETYRYLKLLSRIYKIRIFDTHESIDSKLLQSSVDRVNREL</sequence>
<evidence type="ECO:0000313" key="3">
    <source>
        <dbReference type="EMBL" id="MCT8503774.1"/>
    </source>
</evidence>
<feature type="domain" description="Glycosyltransferase 2-like" evidence="2">
    <location>
        <begin position="561"/>
        <end position="675"/>
    </location>
</feature>
<dbReference type="InterPro" id="IPR029044">
    <property type="entry name" value="Nucleotide-diphossugar_trans"/>
</dbReference>
<organism evidence="3 4">
    <name type="scientific">Chromohalobacter moromii</name>
    <dbReference type="NCBI Taxonomy" id="2860329"/>
    <lineage>
        <taxon>Bacteria</taxon>
        <taxon>Pseudomonadati</taxon>
        <taxon>Pseudomonadota</taxon>
        <taxon>Gammaproteobacteria</taxon>
        <taxon>Oceanospirillales</taxon>
        <taxon>Halomonadaceae</taxon>
        <taxon>Chromohalobacter</taxon>
    </lineage>
</organism>
<dbReference type="CDD" id="cd00761">
    <property type="entry name" value="Glyco_tranf_GTA_type"/>
    <property type="match status" value="1"/>
</dbReference>
<reference evidence="3" key="2">
    <citation type="journal article" date="2022" name="Syst. Appl. Microbiol.">
        <title>Chromohalobacter moromii sp. nov., a moderately halophilic bacterium isolated from lupine-based moromi fermentation.</title>
        <authorList>
            <person name="Lulf R.H."/>
            <person name="Hilgarth M."/>
            <person name="Ehrmann M.A."/>
        </authorList>
    </citation>
    <scope>NUCLEOTIDE SEQUENCE</scope>
    <source>
        <strain evidence="3">TMW 2.2304</strain>
    </source>
</reference>
<dbReference type="SUPFAM" id="SSF53335">
    <property type="entry name" value="S-adenosyl-L-methionine-dependent methyltransferases"/>
    <property type="match status" value="1"/>
</dbReference>
<comment type="caution">
    <text evidence="3">The sequence shown here is derived from an EMBL/GenBank/DDBJ whole genome shotgun (WGS) entry which is preliminary data.</text>
</comment>
<dbReference type="SUPFAM" id="SSF53448">
    <property type="entry name" value="Nucleotide-diphospho-sugar transferases"/>
    <property type="match status" value="1"/>
</dbReference>
<dbReference type="Pfam" id="PF13578">
    <property type="entry name" value="Methyltransf_24"/>
    <property type="match status" value="1"/>
</dbReference>
<evidence type="ECO:0000256" key="1">
    <source>
        <dbReference type="SAM" id="MobiDB-lite"/>
    </source>
</evidence>
<dbReference type="RefSeq" id="WP_247639590.1">
    <property type="nucleotide sequence ID" value="NZ_JAHXCZ010000001.1"/>
</dbReference>
<keyword evidence="3" id="KW-0808">Transferase</keyword>
<dbReference type="SUPFAM" id="SSF53756">
    <property type="entry name" value="UDP-Glycosyltransferase/glycogen phosphorylase"/>
    <property type="match status" value="1"/>
</dbReference>
<dbReference type="PANTHER" id="PTHR22916:SF3">
    <property type="entry name" value="UDP-GLCNAC:BETAGAL BETA-1,3-N-ACETYLGLUCOSAMINYLTRANSFERASE-LIKE PROTEIN 1"/>
    <property type="match status" value="1"/>
</dbReference>
<dbReference type="InterPro" id="IPR029063">
    <property type="entry name" value="SAM-dependent_MTases_sf"/>
</dbReference>
<dbReference type="PANTHER" id="PTHR22916">
    <property type="entry name" value="GLYCOSYLTRANSFERASE"/>
    <property type="match status" value="1"/>
</dbReference>
<gene>
    <name evidence="3" type="ORF">KZO87_00060</name>
</gene>
<dbReference type="InterPro" id="IPR001173">
    <property type="entry name" value="Glyco_trans_2-like"/>
</dbReference>
<dbReference type="EC" id="2.4.-.-" evidence="3"/>
<keyword evidence="4" id="KW-1185">Reference proteome</keyword>
<protein>
    <submittedName>
        <fullName evidence="3">Glycosyltransferase</fullName>
        <ecNumber evidence="3">2.4.-.-</ecNumber>
    </submittedName>
</protein>
<accession>A0A9X3B2J7</accession>
<evidence type="ECO:0000259" key="2">
    <source>
        <dbReference type="Pfam" id="PF00535"/>
    </source>
</evidence>
<dbReference type="EMBL" id="JAHXDE010000001">
    <property type="protein sequence ID" value="MCT8503774.1"/>
    <property type="molecule type" value="Genomic_DNA"/>
</dbReference>